<feature type="non-terminal residue" evidence="2">
    <location>
        <position position="49"/>
    </location>
</feature>
<feature type="compositionally biased region" description="Polar residues" evidence="1">
    <location>
        <begin position="1"/>
        <end position="12"/>
    </location>
</feature>
<evidence type="ECO:0000313" key="3">
    <source>
        <dbReference type="Proteomes" id="UP000217986"/>
    </source>
</evidence>
<dbReference type="AlphaFoldDB" id="A0A2A2ECN0"/>
<evidence type="ECO:0000313" key="2">
    <source>
        <dbReference type="EMBL" id="PAU66773.1"/>
    </source>
</evidence>
<dbReference type="Proteomes" id="UP000217986">
    <property type="component" value="Unassembled WGS sequence"/>
</dbReference>
<sequence>MAQLASSGTTVTLRVHRFSPRPARERDRARGSSPFARKASPFGDSPARA</sequence>
<reference evidence="2 3" key="1">
    <citation type="journal article" date="2017" name="ISME J.">
        <title>Unveiling bifidobacterial biogeography across the mammalian branch of the tree of life.</title>
        <authorList>
            <person name="Milani C."/>
            <person name="Mangifesta M."/>
            <person name="Mancabelli L."/>
            <person name="Lugli G.A."/>
            <person name="James K."/>
            <person name="Duranti S."/>
            <person name="Turroni F."/>
            <person name="Ferrario C."/>
            <person name="Ossiprandi M.C."/>
            <person name="van Sinderen D."/>
            <person name="Ventura M."/>
        </authorList>
    </citation>
    <scope>NUCLEOTIDE SEQUENCE [LARGE SCALE GENOMIC DNA]</scope>
    <source>
        <strain evidence="2 3">70</strain>
    </source>
</reference>
<accession>A0A2A2ECN0</accession>
<proteinExistence type="predicted"/>
<protein>
    <submittedName>
        <fullName evidence="2">(2Fe-2S)-binding protein</fullName>
    </submittedName>
</protein>
<comment type="caution">
    <text evidence="2">The sequence shown here is derived from an EMBL/GenBank/DDBJ whole genome shotgun (WGS) entry which is preliminary data.</text>
</comment>
<gene>
    <name evidence="2" type="ORF">B1400_1801</name>
</gene>
<name>A0A2A2ECN0_9BIFI</name>
<evidence type="ECO:0000256" key="1">
    <source>
        <dbReference type="SAM" id="MobiDB-lite"/>
    </source>
</evidence>
<feature type="region of interest" description="Disordered" evidence="1">
    <location>
        <begin position="1"/>
        <end position="49"/>
    </location>
</feature>
<keyword evidence="3" id="KW-1185">Reference proteome</keyword>
<organism evidence="2 3">
    <name type="scientific">Bifidobacterium italicum</name>
    <dbReference type="NCBI Taxonomy" id="1960968"/>
    <lineage>
        <taxon>Bacteria</taxon>
        <taxon>Bacillati</taxon>
        <taxon>Actinomycetota</taxon>
        <taxon>Actinomycetes</taxon>
        <taxon>Bifidobacteriales</taxon>
        <taxon>Bifidobacteriaceae</taxon>
        <taxon>Bifidobacterium</taxon>
    </lineage>
</organism>
<dbReference type="EMBL" id="MVOG01000062">
    <property type="protein sequence ID" value="PAU66773.1"/>
    <property type="molecule type" value="Genomic_DNA"/>
</dbReference>